<keyword evidence="3" id="KW-1185">Reference proteome</keyword>
<dbReference type="Proteomes" id="UP000037460">
    <property type="component" value="Unassembled WGS sequence"/>
</dbReference>
<dbReference type="OrthoDB" id="4850at2759"/>
<feature type="compositionally biased region" description="Low complexity" evidence="1">
    <location>
        <begin position="238"/>
        <end position="256"/>
    </location>
</feature>
<dbReference type="PANTHER" id="PTHR37948:SF1">
    <property type="entry name" value="BLL5189 PROTEIN"/>
    <property type="match status" value="1"/>
</dbReference>
<reference evidence="3" key="1">
    <citation type="journal article" date="2015" name="PLoS Genet.">
        <title>Genome Sequence and Transcriptome Analyses of Chrysochromulina tobin: Metabolic Tools for Enhanced Algal Fitness in the Prominent Order Prymnesiales (Haptophyceae).</title>
        <authorList>
            <person name="Hovde B.T."/>
            <person name="Deodato C.R."/>
            <person name="Hunsperger H.M."/>
            <person name="Ryken S.A."/>
            <person name="Yost W."/>
            <person name="Jha R.K."/>
            <person name="Patterson J."/>
            <person name="Monnat R.J. Jr."/>
            <person name="Barlow S.B."/>
            <person name="Starkenburg S.R."/>
            <person name="Cattolico R.A."/>
        </authorList>
    </citation>
    <scope>NUCLEOTIDE SEQUENCE</scope>
    <source>
        <strain evidence="3">CCMP291</strain>
    </source>
</reference>
<accession>A0A0M0JIA5</accession>
<gene>
    <name evidence="2" type="ORF">Ctob_009239</name>
</gene>
<evidence type="ECO:0000313" key="2">
    <source>
        <dbReference type="EMBL" id="KOO26057.1"/>
    </source>
</evidence>
<name>A0A0M0JIA5_9EUKA</name>
<sequence>MGRRVAPHKGTKDAQGRLTPFKDAPAHFKPNLTPSEMLRKGMHGGIYWNPKGGKPGIRYPRNKFPKGIPGVSIDEFPKEWFEGVPKELYLSRRYSTNNNCYKVKSGLDQAGWESSGWITDHDPRGWTQWYFRFYSGRRLDDGEDERQIGRWSALAGDKGRWKQNLIAKVIMQGASFDDVSVSPVVRQTLLHWAYELTEADFLHGAKRVRTHGATYVPRDQLVAVLAPRAKAKHEAERAAAAVADEALPTAQSAAEAAEARSRRAERRGRAEPASASSRTSGADADADGGEERAPKRRRQAAPTGGCAAARRSAAPPAAPLVPYELEREATKARNRAKLEELGLS</sequence>
<organism evidence="2 3">
    <name type="scientific">Chrysochromulina tobinii</name>
    <dbReference type="NCBI Taxonomy" id="1460289"/>
    <lineage>
        <taxon>Eukaryota</taxon>
        <taxon>Haptista</taxon>
        <taxon>Haptophyta</taxon>
        <taxon>Prymnesiophyceae</taxon>
        <taxon>Prymnesiales</taxon>
        <taxon>Chrysochromulinaceae</taxon>
        <taxon>Chrysochromulina</taxon>
    </lineage>
</organism>
<comment type="caution">
    <text evidence="2">The sequence shown here is derived from an EMBL/GenBank/DDBJ whole genome shotgun (WGS) entry which is preliminary data.</text>
</comment>
<feature type="region of interest" description="Disordered" evidence="1">
    <location>
        <begin position="236"/>
        <end position="326"/>
    </location>
</feature>
<proteinExistence type="predicted"/>
<protein>
    <submittedName>
        <fullName evidence="2">Uncharacterized protein</fullName>
    </submittedName>
</protein>
<feature type="compositionally biased region" description="Basic and acidic residues" evidence="1">
    <location>
        <begin position="257"/>
        <end position="270"/>
    </location>
</feature>
<evidence type="ECO:0000256" key="1">
    <source>
        <dbReference type="SAM" id="MobiDB-lite"/>
    </source>
</evidence>
<dbReference type="EMBL" id="JWZX01002896">
    <property type="protein sequence ID" value="KOO26057.1"/>
    <property type="molecule type" value="Genomic_DNA"/>
</dbReference>
<feature type="region of interest" description="Disordered" evidence="1">
    <location>
        <begin position="1"/>
        <end position="26"/>
    </location>
</feature>
<dbReference type="PANTHER" id="PTHR37948">
    <property type="entry name" value="ZGC:113208"/>
    <property type="match status" value="1"/>
</dbReference>
<evidence type="ECO:0000313" key="3">
    <source>
        <dbReference type="Proteomes" id="UP000037460"/>
    </source>
</evidence>
<dbReference type="AlphaFoldDB" id="A0A0M0JIA5"/>
<feature type="compositionally biased region" description="Low complexity" evidence="1">
    <location>
        <begin position="271"/>
        <end position="283"/>
    </location>
</feature>